<dbReference type="Pfam" id="PF03770">
    <property type="entry name" value="IPK"/>
    <property type="match status" value="1"/>
</dbReference>
<proteinExistence type="inferred from homology"/>
<keyword evidence="7" id="KW-1185">Reference proteome</keyword>
<dbReference type="AlphaFoldDB" id="A0A9P6HRC4"/>
<name>A0A9P6HRC4_9AGAM</name>
<dbReference type="GO" id="GO:0005737">
    <property type="term" value="C:cytoplasm"/>
    <property type="evidence" value="ECO:0007669"/>
    <property type="project" value="TreeGrafter"/>
</dbReference>
<dbReference type="Proteomes" id="UP000736335">
    <property type="component" value="Unassembled WGS sequence"/>
</dbReference>
<reference evidence="6" key="1">
    <citation type="journal article" date="2020" name="Nat. Commun.">
        <title>Large-scale genome sequencing of mycorrhizal fungi provides insights into the early evolution of symbiotic traits.</title>
        <authorList>
            <person name="Miyauchi S."/>
            <person name="Kiss E."/>
            <person name="Kuo A."/>
            <person name="Drula E."/>
            <person name="Kohler A."/>
            <person name="Sanchez-Garcia M."/>
            <person name="Morin E."/>
            <person name="Andreopoulos B."/>
            <person name="Barry K.W."/>
            <person name="Bonito G."/>
            <person name="Buee M."/>
            <person name="Carver A."/>
            <person name="Chen C."/>
            <person name="Cichocki N."/>
            <person name="Clum A."/>
            <person name="Culley D."/>
            <person name="Crous P.W."/>
            <person name="Fauchery L."/>
            <person name="Girlanda M."/>
            <person name="Hayes R.D."/>
            <person name="Keri Z."/>
            <person name="LaButti K."/>
            <person name="Lipzen A."/>
            <person name="Lombard V."/>
            <person name="Magnuson J."/>
            <person name="Maillard F."/>
            <person name="Murat C."/>
            <person name="Nolan M."/>
            <person name="Ohm R.A."/>
            <person name="Pangilinan J."/>
            <person name="Pereira M.F."/>
            <person name="Perotto S."/>
            <person name="Peter M."/>
            <person name="Pfister S."/>
            <person name="Riley R."/>
            <person name="Sitrit Y."/>
            <person name="Stielow J.B."/>
            <person name="Szollosi G."/>
            <person name="Zifcakova L."/>
            <person name="Stursova M."/>
            <person name="Spatafora J.W."/>
            <person name="Tedersoo L."/>
            <person name="Vaario L.M."/>
            <person name="Yamada A."/>
            <person name="Yan M."/>
            <person name="Wang P."/>
            <person name="Xu J."/>
            <person name="Bruns T."/>
            <person name="Baldrian P."/>
            <person name="Vilgalys R."/>
            <person name="Dunand C."/>
            <person name="Henrissat B."/>
            <person name="Grigoriev I.V."/>
            <person name="Hibbett D."/>
            <person name="Nagy L.G."/>
            <person name="Martin F.M."/>
        </authorList>
    </citation>
    <scope>NUCLEOTIDE SEQUENCE</scope>
    <source>
        <strain evidence="6">UH-Tt-Lm1</strain>
    </source>
</reference>
<dbReference type="InterPro" id="IPR038286">
    <property type="entry name" value="IPK_sf"/>
</dbReference>
<dbReference type="GO" id="GO:0032958">
    <property type="term" value="P:inositol phosphate biosynthetic process"/>
    <property type="evidence" value="ECO:0007669"/>
    <property type="project" value="InterPro"/>
</dbReference>
<sequence>MGAGKKPFTSQVAGHAGVSMSEDGSLLFKPALPHEVAFYEHLTSDPGSAPLRRYIPKFYGTLRLEGQVEDGNLETLHEAPAPSEEKESIVLENLTHRFLKPNILDLKLGTRLHDDEASEEKKARMIEKANDTTSSKTGLLLTGFQIHDTVTGQAVTVPRSYGKSLKPSDLPDGIAKFFPVHSEQLSQGLPKEQLLPVIESIRRHVAAVRDAFARLELRMIGGSFLIVYEGDLERAKQGIALLGEGDSDEDEEDDEDESDDEDEDEEKIKPCPPCLVKLIDFAHTKVVTGRGPDEGVLLGMDTTLKLLDGRIAQIKQS</sequence>
<dbReference type="EC" id="2.7.-.-" evidence="4"/>
<evidence type="ECO:0000313" key="7">
    <source>
        <dbReference type="Proteomes" id="UP000736335"/>
    </source>
</evidence>
<evidence type="ECO:0000256" key="2">
    <source>
        <dbReference type="ARBA" id="ARBA00022679"/>
    </source>
</evidence>
<dbReference type="EMBL" id="WIUZ02000001">
    <property type="protein sequence ID" value="KAF9793329.1"/>
    <property type="molecule type" value="Genomic_DNA"/>
</dbReference>
<evidence type="ECO:0000256" key="3">
    <source>
        <dbReference type="ARBA" id="ARBA00022777"/>
    </source>
</evidence>
<accession>A0A9P6HRC4</accession>
<dbReference type="GO" id="GO:0000824">
    <property type="term" value="F:inositol-1,4,5,6-tetrakisphosphate 3-kinase activity"/>
    <property type="evidence" value="ECO:0007669"/>
    <property type="project" value="TreeGrafter"/>
</dbReference>
<dbReference type="GO" id="GO:0008440">
    <property type="term" value="F:inositol-1,4,5-trisphosphate 3-kinase activity"/>
    <property type="evidence" value="ECO:0007669"/>
    <property type="project" value="TreeGrafter"/>
</dbReference>
<dbReference type="GO" id="GO:0046854">
    <property type="term" value="P:phosphatidylinositol phosphate biosynthetic process"/>
    <property type="evidence" value="ECO:0007669"/>
    <property type="project" value="TreeGrafter"/>
</dbReference>
<protein>
    <recommendedName>
        <fullName evidence="4">Kinase</fullName>
        <ecNumber evidence="4">2.7.-.-</ecNumber>
    </recommendedName>
</protein>
<dbReference type="GO" id="GO:0005634">
    <property type="term" value="C:nucleus"/>
    <property type="evidence" value="ECO:0007669"/>
    <property type="project" value="TreeGrafter"/>
</dbReference>
<comment type="caution">
    <text evidence="6">The sequence shown here is derived from an EMBL/GenBank/DDBJ whole genome shotgun (WGS) entry which is preliminary data.</text>
</comment>
<reference evidence="6" key="2">
    <citation type="submission" date="2020-11" db="EMBL/GenBank/DDBJ databases">
        <authorList>
            <consortium name="DOE Joint Genome Institute"/>
            <person name="Kuo A."/>
            <person name="Miyauchi S."/>
            <person name="Kiss E."/>
            <person name="Drula E."/>
            <person name="Kohler A."/>
            <person name="Sanchez-Garcia M."/>
            <person name="Andreopoulos B."/>
            <person name="Barry K.W."/>
            <person name="Bonito G."/>
            <person name="Buee M."/>
            <person name="Carver A."/>
            <person name="Chen C."/>
            <person name="Cichocki N."/>
            <person name="Clum A."/>
            <person name="Culley D."/>
            <person name="Crous P.W."/>
            <person name="Fauchery L."/>
            <person name="Girlanda M."/>
            <person name="Hayes R."/>
            <person name="Keri Z."/>
            <person name="Labutti K."/>
            <person name="Lipzen A."/>
            <person name="Lombard V."/>
            <person name="Magnuson J."/>
            <person name="Maillard F."/>
            <person name="Morin E."/>
            <person name="Murat C."/>
            <person name="Nolan M."/>
            <person name="Ohm R."/>
            <person name="Pangilinan J."/>
            <person name="Pereira M."/>
            <person name="Perotto S."/>
            <person name="Peter M."/>
            <person name="Riley R."/>
            <person name="Sitrit Y."/>
            <person name="Stielow B."/>
            <person name="Szollosi G."/>
            <person name="Zifcakova L."/>
            <person name="Stursova M."/>
            <person name="Spatafora J.W."/>
            <person name="Tedersoo L."/>
            <person name="Vaario L.-M."/>
            <person name="Yamada A."/>
            <person name="Yan M."/>
            <person name="Wang P."/>
            <person name="Xu J."/>
            <person name="Bruns T."/>
            <person name="Baldrian P."/>
            <person name="Vilgalys R."/>
            <person name="Henrissat B."/>
            <person name="Grigoriev I.V."/>
            <person name="Hibbett D."/>
            <person name="Nagy L.G."/>
            <person name="Martin F.M."/>
        </authorList>
    </citation>
    <scope>NUCLEOTIDE SEQUENCE</scope>
    <source>
        <strain evidence="6">UH-Tt-Lm1</strain>
    </source>
</reference>
<evidence type="ECO:0000313" key="6">
    <source>
        <dbReference type="EMBL" id="KAF9793329.1"/>
    </source>
</evidence>
<gene>
    <name evidence="6" type="ORF">BJ322DRAFT_1034064</name>
</gene>
<evidence type="ECO:0000256" key="1">
    <source>
        <dbReference type="ARBA" id="ARBA00007374"/>
    </source>
</evidence>
<comment type="similarity">
    <text evidence="1 4">Belongs to the inositol phosphokinase (IPK) family.</text>
</comment>
<keyword evidence="3 4" id="KW-0418">Kinase</keyword>
<dbReference type="SUPFAM" id="SSF56104">
    <property type="entry name" value="SAICAR synthase-like"/>
    <property type="match status" value="1"/>
</dbReference>
<feature type="compositionally biased region" description="Acidic residues" evidence="5">
    <location>
        <begin position="245"/>
        <end position="265"/>
    </location>
</feature>
<dbReference type="OrthoDB" id="338650at2759"/>
<dbReference type="Gene3D" id="3.30.470.160">
    <property type="entry name" value="Inositol polyphosphate kinase"/>
    <property type="match status" value="1"/>
</dbReference>
<dbReference type="PANTHER" id="PTHR12400:SF108">
    <property type="entry name" value="KINASE"/>
    <property type="match status" value="1"/>
</dbReference>
<keyword evidence="2 4" id="KW-0808">Transferase</keyword>
<organism evidence="6 7">
    <name type="scientific">Thelephora terrestris</name>
    <dbReference type="NCBI Taxonomy" id="56493"/>
    <lineage>
        <taxon>Eukaryota</taxon>
        <taxon>Fungi</taxon>
        <taxon>Dikarya</taxon>
        <taxon>Basidiomycota</taxon>
        <taxon>Agaricomycotina</taxon>
        <taxon>Agaricomycetes</taxon>
        <taxon>Thelephorales</taxon>
        <taxon>Thelephoraceae</taxon>
        <taxon>Thelephora</taxon>
    </lineage>
</organism>
<evidence type="ECO:0000256" key="5">
    <source>
        <dbReference type="SAM" id="MobiDB-lite"/>
    </source>
</evidence>
<dbReference type="PANTHER" id="PTHR12400">
    <property type="entry name" value="INOSITOL POLYPHOSPHATE KINASE"/>
    <property type="match status" value="1"/>
</dbReference>
<dbReference type="InterPro" id="IPR005522">
    <property type="entry name" value="IPK"/>
</dbReference>
<evidence type="ECO:0000256" key="4">
    <source>
        <dbReference type="RuleBase" id="RU363090"/>
    </source>
</evidence>
<feature type="region of interest" description="Disordered" evidence="5">
    <location>
        <begin position="241"/>
        <end position="269"/>
    </location>
</feature>